<keyword evidence="2 5" id="KW-0547">Nucleotide-binding</keyword>
<dbReference type="EMBL" id="AP014608">
    <property type="protein sequence ID" value="BBA17049.1"/>
    <property type="molecule type" value="Genomic_DNA"/>
</dbReference>
<keyword evidence="7" id="KW-1185">Reference proteome</keyword>
<dbReference type="GO" id="GO:0016887">
    <property type="term" value="F:ATP hydrolysis activity"/>
    <property type="evidence" value="ECO:0007669"/>
    <property type="project" value="InterPro"/>
</dbReference>
<gene>
    <name evidence="6" type="primary">htpG</name>
    <name evidence="6" type="ORF">STAT_108</name>
</gene>
<dbReference type="RefSeq" id="WP_119305341.1">
    <property type="nucleotide sequence ID" value="NZ_AP014608.1"/>
</dbReference>
<evidence type="ECO:0000256" key="2">
    <source>
        <dbReference type="ARBA" id="ARBA00022741"/>
    </source>
</evidence>
<feature type="binding site" evidence="5">
    <location>
        <position position="176"/>
    </location>
    <ligand>
        <name>ATP</name>
        <dbReference type="ChEBI" id="CHEBI:30616"/>
    </ligand>
</feature>
<dbReference type="GO" id="GO:0051082">
    <property type="term" value="F:unfolded protein binding"/>
    <property type="evidence" value="ECO:0007669"/>
    <property type="project" value="InterPro"/>
</dbReference>
<organism evidence="6 7">
    <name type="scientific">Blattabacterium cuenoti STAT</name>
    <dbReference type="NCBI Taxonomy" id="1457030"/>
    <lineage>
        <taxon>Bacteria</taxon>
        <taxon>Pseudomonadati</taxon>
        <taxon>Bacteroidota</taxon>
        <taxon>Flavobacteriia</taxon>
        <taxon>Flavobacteriales</taxon>
        <taxon>Blattabacteriaceae</taxon>
        <taxon>Blattabacterium</taxon>
    </lineage>
</organism>
<dbReference type="Pfam" id="PF00183">
    <property type="entry name" value="HSP90"/>
    <property type="match status" value="1"/>
</dbReference>
<evidence type="ECO:0000256" key="3">
    <source>
        <dbReference type="ARBA" id="ARBA00022840"/>
    </source>
</evidence>
<proteinExistence type="inferred from homology"/>
<feature type="binding site" evidence="5">
    <location>
        <position position="35"/>
    </location>
    <ligand>
        <name>ATP</name>
        <dbReference type="ChEBI" id="CHEBI:30616"/>
    </ligand>
</feature>
<sequence length="631" mass="74655">MNMNKINVTSDNIFPIIKKFLYSDQEIFLRELVSNAIDAIVKLQTLIKLENLSDIIDDDFKVKIIVDNFNKTLHILDNGIGMTKEEVDKYINQIAFSGAEEFIQKYKNISKTDSSHNPTTNIIGHFGLGFYSSFMVANKVSIFTQSYKKMAPSIFWSCKGDPNFIMNEIEKRDRGTEIILYLNNEENKEFLEYDRILKLLKKYCKFMPITISLSSKSKENDKEKEIIINNINPAWKKNPFQLNDKNYLDFYHELYPNQLENPLFWVHLNIDHPFHLTGILYFPKIEKRIDVVQKDKIHLYQNQVYITDNLEGIVPDFLSLLRGVIDSIDIPLNVSRSHLQSDTSVKNISKYITRKVADKLDFMFRKNRDNFQKKWDSFKIIIEYGMISTQNFFEKAINFFIFSTIDKSFFTLKELREKIKETQKNKEGKIVFIYSSDQKKQYSFIKEAIDRQYVVLIFDSPLSVHLIQKLELSYQDICFVRVDSDHIDNLIDFKKKEKPHSELSEQEKKILKNLIQHHIIEDMNFSIQLEDLSKKDYPFLIIIPEFLRRIKEMNSTTIEKDIVGKNKYYQLIVNTNHIFMKKILKETSEEKRKEFIQEVLNLTLLSKDLLHGKKLTDFISKRLKDLIKNKN</sequence>
<protein>
    <submittedName>
        <fullName evidence="6">Chaperone HtpG</fullName>
    </submittedName>
</protein>
<dbReference type="GO" id="GO:0140662">
    <property type="term" value="F:ATP-dependent protein folding chaperone"/>
    <property type="evidence" value="ECO:0007669"/>
    <property type="project" value="InterPro"/>
</dbReference>
<evidence type="ECO:0000256" key="1">
    <source>
        <dbReference type="ARBA" id="ARBA00008239"/>
    </source>
</evidence>
<dbReference type="InterPro" id="IPR020568">
    <property type="entry name" value="Ribosomal_Su5_D2-typ_SF"/>
</dbReference>
<feature type="binding site" evidence="5">
    <location>
        <position position="77"/>
    </location>
    <ligand>
        <name>ATP</name>
        <dbReference type="ChEBI" id="CHEBI:30616"/>
    </ligand>
</feature>
<dbReference type="Pfam" id="PF13589">
    <property type="entry name" value="HATPase_c_3"/>
    <property type="match status" value="1"/>
</dbReference>
<dbReference type="SUPFAM" id="SSF54211">
    <property type="entry name" value="Ribosomal protein S5 domain 2-like"/>
    <property type="match status" value="1"/>
</dbReference>
<dbReference type="Gene3D" id="3.40.50.11260">
    <property type="match status" value="1"/>
</dbReference>
<feature type="binding site" evidence="5">
    <location>
        <begin position="97"/>
        <end position="98"/>
    </location>
    <ligand>
        <name>ATP</name>
        <dbReference type="ChEBI" id="CHEBI:30616"/>
    </ligand>
</feature>
<dbReference type="Proteomes" id="UP000263619">
    <property type="component" value="Chromosome"/>
</dbReference>
<evidence type="ECO:0000256" key="4">
    <source>
        <dbReference type="ARBA" id="ARBA00023186"/>
    </source>
</evidence>
<dbReference type="InterPro" id="IPR001404">
    <property type="entry name" value="Hsp90_fam"/>
</dbReference>
<reference evidence="6 7" key="1">
    <citation type="submission" date="2014-06" db="EMBL/GenBank/DDBJ databases">
        <title>Genome sequence of the intracellular symbiont Blattabacterium cuenoti, strain STAT from the wood feeding cockroach Salganea taiwanensis taiwanensis.</title>
        <authorList>
            <person name="Kinjo Y."/>
            <person name="Ohkuma M."/>
            <person name="Tokuda G."/>
        </authorList>
    </citation>
    <scope>NUCLEOTIDE SEQUENCE [LARGE SCALE GENOMIC DNA]</scope>
    <source>
        <strain evidence="6 7">STAT</strain>
    </source>
</reference>
<dbReference type="Gene3D" id="3.30.565.10">
    <property type="entry name" value="Histidine kinase-like ATPase, C-terminal domain"/>
    <property type="match status" value="1"/>
</dbReference>
<accession>A0A224AJQ1</accession>
<evidence type="ECO:0000313" key="6">
    <source>
        <dbReference type="EMBL" id="BBA17049.1"/>
    </source>
</evidence>
<feature type="binding site" evidence="5">
    <location>
        <position position="336"/>
    </location>
    <ligand>
        <name>ATP</name>
        <dbReference type="ChEBI" id="CHEBI:30616"/>
    </ligand>
</feature>
<dbReference type="PIRSF" id="PIRSF002583">
    <property type="entry name" value="Hsp90"/>
    <property type="match status" value="1"/>
</dbReference>
<dbReference type="Gene3D" id="3.30.230.80">
    <property type="match status" value="1"/>
</dbReference>
<dbReference type="OrthoDB" id="9802640at2"/>
<dbReference type="PANTHER" id="PTHR11528">
    <property type="entry name" value="HEAT SHOCK PROTEIN 90 FAMILY MEMBER"/>
    <property type="match status" value="1"/>
</dbReference>
<evidence type="ECO:0000256" key="5">
    <source>
        <dbReference type="PIRSR" id="PIRSR002583-1"/>
    </source>
</evidence>
<dbReference type="GO" id="GO:0005524">
    <property type="term" value="F:ATP binding"/>
    <property type="evidence" value="ECO:0007669"/>
    <property type="project" value="UniProtKB-KW"/>
</dbReference>
<dbReference type="NCBIfam" id="NF003555">
    <property type="entry name" value="PRK05218.1"/>
    <property type="match status" value="1"/>
</dbReference>
<feature type="binding site" evidence="5">
    <location>
        <position position="31"/>
    </location>
    <ligand>
        <name>ATP</name>
        <dbReference type="ChEBI" id="CHEBI:30616"/>
    </ligand>
</feature>
<dbReference type="AlphaFoldDB" id="A0A224AJQ1"/>
<keyword evidence="3 5" id="KW-0067">ATP-binding</keyword>
<dbReference type="InterPro" id="IPR020575">
    <property type="entry name" value="Hsp90_N"/>
</dbReference>
<dbReference type="SUPFAM" id="SSF55874">
    <property type="entry name" value="ATPase domain of HSP90 chaperone/DNA topoisomerase II/histidine kinase"/>
    <property type="match status" value="1"/>
</dbReference>
<evidence type="ECO:0000313" key="7">
    <source>
        <dbReference type="Proteomes" id="UP000263619"/>
    </source>
</evidence>
<dbReference type="PRINTS" id="PR00775">
    <property type="entry name" value="HEATSHOCK90"/>
</dbReference>
<keyword evidence="4" id="KW-0143">Chaperone</keyword>
<feature type="binding site" evidence="5">
    <location>
        <position position="82"/>
    </location>
    <ligand>
        <name>ATP</name>
        <dbReference type="ChEBI" id="CHEBI:30616"/>
    </ligand>
</feature>
<name>A0A224AJQ1_9FLAO</name>
<dbReference type="InterPro" id="IPR036890">
    <property type="entry name" value="HATPase_C_sf"/>
</dbReference>
<comment type="similarity">
    <text evidence="1">Belongs to the heat shock protein 90 family.</text>
</comment>